<dbReference type="InterPro" id="IPR027417">
    <property type="entry name" value="P-loop_NTPase"/>
</dbReference>
<dbReference type="KEGG" id="mpp:MICPUCDRAFT_54063"/>
<feature type="region of interest" description="Disordered" evidence="2">
    <location>
        <begin position="33"/>
        <end position="58"/>
    </location>
</feature>
<dbReference type="GO" id="GO:0004176">
    <property type="term" value="F:ATP-dependent peptidase activity"/>
    <property type="evidence" value="ECO:0007669"/>
    <property type="project" value="InterPro"/>
</dbReference>
<name>C1N8F6_MICPC</name>
<keyword evidence="5" id="KW-1185">Reference proteome</keyword>
<evidence type="ECO:0000313" key="4">
    <source>
        <dbReference type="EMBL" id="EEH51881.1"/>
    </source>
</evidence>
<reference evidence="4 5" key="1">
    <citation type="journal article" date="2009" name="Science">
        <title>Green evolution and dynamic adaptations revealed by genomes of the marine picoeukaryotes Micromonas.</title>
        <authorList>
            <person name="Worden A.Z."/>
            <person name="Lee J.H."/>
            <person name="Mock T."/>
            <person name="Rouze P."/>
            <person name="Simmons M.P."/>
            <person name="Aerts A.L."/>
            <person name="Allen A.E."/>
            <person name="Cuvelier M.L."/>
            <person name="Derelle E."/>
            <person name="Everett M.V."/>
            <person name="Foulon E."/>
            <person name="Grimwood J."/>
            <person name="Gundlach H."/>
            <person name="Henrissat B."/>
            <person name="Napoli C."/>
            <person name="McDonald S.M."/>
            <person name="Parker M.S."/>
            <person name="Rombauts S."/>
            <person name="Salamov A."/>
            <person name="Von Dassow P."/>
            <person name="Badger J.H."/>
            <person name="Coutinho P.M."/>
            <person name="Demir E."/>
            <person name="Dubchak I."/>
            <person name="Gentemann C."/>
            <person name="Eikrem W."/>
            <person name="Gready J.E."/>
            <person name="John U."/>
            <person name="Lanier W."/>
            <person name="Lindquist E.A."/>
            <person name="Lucas S."/>
            <person name="Mayer K.F."/>
            <person name="Moreau H."/>
            <person name="Not F."/>
            <person name="Otillar R."/>
            <person name="Panaud O."/>
            <person name="Pangilinan J."/>
            <person name="Paulsen I."/>
            <person name="Piegu B."/>
            <person name="Poliakov A."/>
            <person name="Robbens S."/>
            <person name="Schmutz J."/>
            <person name="Toulza E."/>
            <person name="Wyss T."/>
            <person name="Zelensky A."/>
            <person name="Zhou K."/>
            <person name="Armbrust E.V."/>
            <person name="Bhattacharya D."/>
            <person name="Goodenough U.W."/>
            <person name="Van de Peer Y."/>
            <person name="Grigoriev I.V."/>
        </authorList>
    </citation>
    <scope>NUCLEOTIDE SEQUENCE [LARGE SCALE GENOMIC DNA]</scope>
    <source>
        <strain evidence="4 5">CCMP1545</strain>
    </source>
</reference>
<accession>C1N8F6</accession>
<dbReference type="AlphaFoldDB" id="C1N8F6"/>
<dbReference type="GO" id="GO:0003677">
    <property type="term" value="F:DNA binding"/>
    <property type="evidence" value="ECO:0007669"/>
    <property type="project" value="InterPro"/>
</dbReference>
<dbReference type="OMA" id="DECHAFG"/>
<dbReference type="InterPro" id="IPR003593">
    <property type="entry name" value="AAA+_ATPase"/>
</dbReference>
<dbReference type="SUPFAM" id="SSF54211">
    <property type="entry name" value="Ribosomal protein S5 domain 2-like"/>
    <property type="match status" value="1"/>
</dbReference>
<dbReference type="GeneID" id="9689516"/>
<dbReference type="PROSITE" id="PS50162">
    <property type="entry name" value="RECA_2"/>
    <property type="match status" value="1"/>
</dbReference>
<dbReference type="GO" id="GO:0046872">
    <property type="term" value="F:metal ion binding"/>
    <property type="evidence" value="ECO:0007669"/>
    <property type="project" value="UniProtKB-KW"/>
</dbReference>
<dbReference type="GO" id="GO:0006508">
    <property type="term" value="P:proteolysis"/>
    <property type="evidence" value="ECO:0007669"/>
    <property type="project" value="InterPro"/>
</dbReference>
<dbReference type="Gene3D" id="3.40.50.300">
    <property type="entry name" value="P-loop containing nucleotide triphosphate hydrolases"/>
    <property type="match status" value="1"/>
</dbReference>
<evidence type="ECO:0000256" key="1">
    <source>
        <dbReference type="ARBA" id="ARBA00022723"/>
    </source>
</evidence>
<dbReference type="InterPro" id="IPR008269">
    <property type="entry name" value="Lon_proteolytic"/>
</dbReference>
<feature type="compositionally biased region" description="Low complexity" evidence="2">
    <location>
        <begin position="159"/>
        <end position="172"/>
    </location>
</feature>
<gene>
    <name evidence="4" type="ORF">MICPUCDRAFT_54063</name>
</gene>
<dbReference type="InterPro" id="IPR020568">
    <property type="entry name" value="Ribosomal_Su5_D2-typ_SF"/>
</dbReference>
<dbReference type="Gene3D" id="3.30.230.10">
    <property type="match status" value="1"/>
</dbReference>
<feature type="compositionally biased region" description="Acidic residues" evidence="2">
    <location>
        <begin position="291"/>
        <end position="300"/>
    </location>
</feature>
<dbReference type="SMART" id="SM00382">
    <property type="entry name" value="AAA"/>
    <property type="match status" value="1"/>
</dbReference>
<dbReference type="Pfam" id="PF05362">
    <property type="entry name" value="Lon_C"/>
    <property type="match status" value="1"/>
</dbReference>
<protein>
    <submittedName>
        <fullName evidence="4">DNA repair protein-related</fullName>
    </submittedName>
</protein>
<dbReference type="eggNOG" id="ENOG502QQ01">
    <property type="taxonomic scope" value="Eukaryota"/>
</dbReference>
<dbReference type="InterPro" id="IPR041166">
    <property type="entry name" value="Rubredoxin_2"/>
</dbReference>
<dbReference type="PANTHER" id="PTHR32472:SF10">
    <property type="entry name" value="DNA REPAIR PROTEIN RADA-LIKE PROTEIN"/>
    <property type="match status" value="1"/>
</dbReference>
<dbReference type="GO" id="GO:0000725">
    <property type="term" value="P:recombinational repair"/>
    <property type="evidence" value="ECO:0007669"/>
    <property type="project" value="TreeGrafter"/>
</dbReference>
<dbReference type="PRINTS" id="PR00830">
    <property type="entry name" value="ENDOLAPTASE"/>
</dbReference>
<dbReference type="RefSeq" id="XP_003064259.1">
    <property type="nucleotide sequence ID" value="XM_003064213.1"/>
</dbReference>
<dbReference type="InterPro" id="IPR020588">
    <property type="entry name" value="RecA_ATP-bd"/>
</dbReference>
<feature type="domain" description="RecA family profile 1" evidence="3">
    <location>
        <begin position="230"/>
        <end position="412"/>
    </location>
</feature>
<keyword evidence="1" id="KW-0479">Metal-binding</keyword>
<dbReference type="PANTHER" id="PTHR32472">
    <property type="entry name" value="DNA REPAIR PROTEIN RADA"/>
    <property type="match status" value="1"/>
</dbReference>
<evidence type="ECO:0000256" key="2">
    <source>
        <dbReference type="SAM" id="MobiDB-lite"/>
    </source>
</evidence>
<dbReference type="GO" id="GO:0140664">
    <property type="term" value="F:ATP-dependent DNA damage sensor activity"/>
    <property type="evidence" value="ECO:0007669"/>
    <property type="project" value="InterPro"/>
</dbReference>
<dbReference type="EMBL" id="GG663750">
    <property type="protein sequence ID" value="EEH51881.1"/>
    <property type="molecule type" value="Genomic_DNA"/>
</dbReference>
<feature type="compositionally biased region" description="Gly residues" evidence="2">
    <location>
        <begin position="692"/>
        <end position="705"/>
    </location>
</feature>
<dbReference type="InterPro" id="IPR014721">
    <property type="entry name" value="Ribsml_uS5_D2-typ_fold_subgr"/>
</dbReference>
<dbReference type="STRING" id="564608.C1N8F6"/>
<feature type="compositionally biased region" description="Gly residues" evidence="2">
    <location>
        <begin position="148"/>
        <end position="158"/>
    </location>
</feature>
<dbReference type="OrthoDB" id="41505at2759"/>
<feature type="region of interest" description="Disordered" evidence="2">
    <location>
        <begin position="686"/>
        <end position="720"/>
    </location>
</feature>
<dbReference type="GO" id="GO:0005524">
    <property type="term" value="F:ATP binding"/>
    <property type="evidence" value="ECO:0007669"/>
    <property type="project" value="InterPro"/>
</dbReference>
<organism evidence="5">
    <name type="scientific">Micromonas pusilla (strain CCMP1545)</name>
    <name type="common">Picoplanktonic green alga</name>
    <dbReference type="NCBI Taxonomy" id="564608"/>
    <lineage>
        <taxon>Eukaryota</taxon>
        <taxon>Viridiplantae</taxon>
        <taxon>Chlorophyta</taxon>
        <taxon>Mamiellophyceae</taxon>
        <taxon>Mamiellales</taxon>
        <taxon>Mamiellaceae</taxon>
        <taxon>Micromonas</taxon>
    </lineage>
</organism>
<dbReference type="Pfam" id="PF18073">
    <property type="entry name" value="Zn_ribbon_LapB"/>
    <property type="match status" value="1"/>
</dbReference>
<evidence type="ECO:0000259" key="3">
    <source>
        <dbReference type="PROSITE" id="PS50162"/>
    </source>
</evidence>
<evidence type="ECO:0000313" key="5">
    <source>
        <dbReference type="Proteomes" id="UP000001876"/>
    </source>
</evidence>
<dbReference type="Proteomes" id="UP000001876">
    <property type="component" value="Unassembled WGS sequence"/>
</dbReference>
<feature type="compositionally biased region" description="Low complexity" evidence="2">
    <location>
        <begin position="33"/>
        <end position="55"/>
    </location>
</feature>
<dbReference type="SUPFAM" id="SSF52540">
    <property type="entry name" value="P-loop containing nucleoside triphosphate hydrolases"/>
    <property type="match status" value="1"/>
</dbReference>
<feature type="region of interest" description="Disordered" evidence="2">
    <location>
        <begin position="148"/>
        <end position="178"/>
    </location>
</feature>
<proteinExistence type="predicted"/>
<dbReference type="GO" id="GO:0004252">
    <property type="term" value="F:serine-type endopeptidase activity"/>
    <property type="evidence" value="ECO:0007669"/>
    <property type="project" value="InterPro"/>
</dbReference>
<feature type="region of interest" description="Disordered" evidence="2">
    <location>
        <begin position="287"/>
        <end position="313"/>
    </location>
</feature>
<sequence length="720" mass="73709">MTIGSALRRRAGGLLGRSVARARATVASIDAGAGAGDATTTTTSLSRAKSSPAPRSAHHLLHHRRVDRVALLASPTRQNHRGRGATIVATRGAFGGSASASGGKTSKAAKQRYLCQDCGEDYNQFHGRCPNCKAWESFKTFTIAPSGGGGKAPGGGAGARALASATETASSPVTTSNVLPASSRRRNAAAADDAFAASASRSGWVEASAAPRRLAAVLAPDATGKNVRGARLRVPTELGAEVERVLGGGIVPGALMLVGGDPGVGKSTLVLQIAGLLGERALKNANAAKEDAEDAEDAEDGTSTVIASASPPPPSVMYVSGEESVEQLAGRAERLGVHPDGLVVYSATRLEAILEAVVRERPAALVVDSIQTVFLEDATGSPGSVSQVRECATALLHAAKSAGMPTFIIGHVTKSGDIAGPRVLEHIVDVVLYLEGDADRAVRVLRGHKNRYGSTDEVGVFEMIDAGLRPVPSPSALFMGERVLTPDVSAAPTVTVQGSRPFMLEVQALCAERAGADDAENGGGGMMAPAVRTAVGIKPERMQARSLLLAVLAKFVLGSRVHRHDVFVNVVGGLKARSISHWSPYDRVGALEDPSADVAVALAIASSFVERALPADMAFFGEVGLGGELRPVAQAERRLQEAATMGFTRVLMPAAGSTKDAGKRQGVEVVLCNTLAEALTASLGVEPRKSRGGGGFGGGNGGGRGGRGRGGRGGRGGGSF</sequence>